<evidence type="ECO:0000313" key="3">
    <source>
        <dbReference type="Proteomes" id="UP001266305"/>
    </source>
</evidence>
<keyword evidence="3" id="KW-1185">Reference proteome</keyword>
<accession>A0ABQ9VYR3</accession>
<reference evidence="2 3" key="1">
    <citation type="submission" date="2023-05" db="EMBL/GenBank/DDBJ databases">
        <title>B98-5 Cell Line De Novo Hybrid Assembly: An Optical Mapping Approach.</title>
        <authorList>
            <person name="Kananen K."/>
            <person name="Auerbach J.A."/>
            <person name="Kautto E."/>
            <person name="Blachly J.S."/>
        </authorList>
    </citation>
    <scope>NUCLEOTIDE SEQUENCE [LARGE SCALE GENOMIC DNA]</scope>
    <source>
        <strain evidence="2">B95-8</strain>
        <tissue evidence="2">Cell line</tissue>
    </source>
</reference>
<sequence length="105" mass="10764">AQKLADPLASSTARTSVSLNSLGSSLSFPYVSQARTPEQVPPCFEQTHSAGWAPASGLTPTVEASGVQPPPFSSLPPKRQAWHCPPSAPSPCGPLGAQALLEGSE</sequence>
<evidence type="ECO:0000313" key="2">
    <source>
        <dbReference type="EMBL" id="KAK2113693.1"/>
    </source>
</evidence>
<proteinExistence type="predicted"/>
<protein>
    <submittedName>
        <fullName evidence="2">Uncharacterized protein</fullName>
    </submittedName>
</protein>
<evidence type="ECO:0000256" key="1">
    <source>
        <dbReference type="SAM" id="MobiDB-lite"/>
    </source>
</evidence>
<feature type="non-terminal residue" evidence="2">
    <location>
        <position position="1"/>
    </location>
</feature>
<dbReference type="Proteomes" id="UP001266305">
    <property type="component" value="Unassembled WGS sequence"/>
</dbReference>
<comment type="caution">
    <text evidence="2">The sequence shown here is derived from an EMBL/GenBank/DDBJ whole genome shotgun (WGS) entry which is preliminary data.</text>
</comment>
<organism evidence="2 3">
    <name type="scientific">Saguinus oedipus</name>
    <name type="common">Cotton-top tamarin</name>
    <name type="synonym">Oedipomidas oedipus</name>
    <dbReference type="NCBI Taxonomy" id="9490"/>
    <lineage>
        <taxon>Eukaryota</taxon>
        <taxon>Metazoa</taxon>
        <taxon>Chordata</taxon>
        <taxon>Craniata</taxon>
        <taxon>Vertebrata</taxon>
        <taxon>Euteleostomi</taxon>
        <taxon>Mammalia</taxon>
        <taxon>Eutheria</taxon>
        <taxon>Euarchontoglires</taxon>
        <taxon>Primates</taxon>
        <taxon>Haplorrhini</taxon>
        <taxon>Platyrrhini</taxon>
        <taxon>Cebidae</taxon>
        <taxon>Callitrichinae</taxon>
        <taxon>Saguinus</taxon>
    </lineage>
</organism>
<dbReference type="EMBL" id="JASSZA010000004">
    <property type="protein sequence ID" value="KAK2113693.1"/>
    <property type="molecule type" value="Genomic_DNA"/>
</dbReference>
<name>A0ABQ9VYR3_SAGOE</name>
<feature type="region of interest" description="Disordered" evidence="1">
    <location>
        <begin position="39"/>
        <end position="95"/>
    </location>
</feature>
<gene>
    <name evidence="2" type="ORF">P7K49_007959</name>
</gene>